<dbReference type="AlphaFoldDB" id="A0A165I2Q4"/>
<evidence type="ECO:0000256" key="3">
    <source>
        <dbReference type="ARBA" id="ARBA00015798"/>
    </source>
</evidence>
<evidence type="ECO:0000256" key="6">
    <source>
        <dbReference type="ARBA" id="ARBA00022723"/>
    </source>
</evidence>
<dbReference type="STRING" id="1353952.A0A165I2Q4"/>
<name>A0A165I2Q4_9BASI</name>
<dbReference type="GO" id="GO:0005965">
    <property type="term" value="C:protein farnesyltransferase complex"/>
    <property type="evidence" value="ECO:0007669"/>
    <property type="project" value="UniProtKB-UniRule"/>
</dbReference>
<evidence type="ECO:0000256" key="5">
    <source>
        <dbReference type="ARBA" id="ARBA00022679"/>
    </source>
</evidence>
<keyword evidence="7" id="KW-0677">Repeat</keyword>
<dbReference type="SUPFAM" id="SSF48239">
    <property type="entry name" value="Terpenoid cyclases/Protein prenyltransferases"/>
    <property type="match status" value="1"/>
</dbReference>
<dbReference type="EMBL" id="KV423935">
    <property type="protein sequence ID" value="KZT60061.1"/>
    <property type="molecule type" value="Genomic_DNA"/>
</dbReference>
<evidence type="ECO:0000313" key="12">
    <source>
        <dbReference type="EMBL" id="KZT60061.1"/>
    </source>
</evidence>
<keyword evidence="5 9" id="KW-0808">Transferase</keyword>
<dbReference type="CDD" id="cd02893">
    <property type="entry name" value="FTase"/>
    <property type="match status" value="1"/>
</dbReference>
<comment type="catalytic activity">
    <reaction evidence="9">
        <text>L-cysteinyl-[protein] + (2E,6E)-farnesyl diphosphate = S-(2E,6E)-farnesyl-L-cysteinyl-[protein] + diphosphate</text>
        <dbReference type="Rhea" id="RHEA:13345"/>
        <dbReference type="Rhea" id="RHEA-COMP:10131"/>
        <dbReference type="Rhea" id="RHEA-COMP:11535"/>
        <dbReference type="ChEBI" id="CHEBI:29950"/>
        <dbReference type="ChEBI" id="CHEBI:33019"/>
        <dbReference type="ChEBI" id="CHEBI:86019"/>
        <dbReference type="ChEBI" id="CHEBI:175763"/>
    </reaction>
</comment>
<dbReference type="InterPro" id="IPR001330">
    <property type="entry name" value="Prenyltrans"/>
</dbReference>
<evidence type="ECO:0000256" key="2">
    <source>
        <dbReference type="ARBA" id="ARBA00012702"/>
    </source>
</evidence>
<dbReference type="InterPro" id="IPR045089">
    <property type="entry name" value="PGGT1B-like"/>
</dbReference>
<feature type="compositionally biased region" description="Polar residues" evidence="10">
    <location>
        <begin position="11"/>
        <end position="21"/>
    </location>
</feature>
<evidence type="ECO:0000313" key="13">
    <source>
        <dbReference type="Proteomes" id="UP000076842"/>
    </source>
</evidence>
<organism evidence="12 13">
    <name type="scientific">Calocera cornea HHB12733</name>
    <dbReference type="NCBI Taxonomy" id="1353952"/>
    <lineage>
        <taxon>Eukaryota</taxon>
        <taxon>Fungi</taxon>
        <taxon>Dikarya</taxon>
        <taxon>Basidiomycota</taxon>
        <taxon>Agaricomycotina</taxon>
        <taxon>Dacrymycetes</taxon>
        <taxon>Dacrymycetales</taxon>
        <taxon>Dacrymycetaceae</taxon>
        <taxon>Calocera</taxon>
    </lineage>
</organism>
<reference evidence="12 13" key="1">
    <citation type="journal article" date="2016" name="Mol. Biol. Evol.">
        <title>Comparative Genomics of Early-Diverging Mushroom-Forming Fungi Provides Insights into the Origins of Lignocellulose Decay Capabilities.</title>
        <authorList>
            <person name="Nagy L.G."/>
            <person name="Riley R."/>
            <person name="Tritt A."/>
            <person name="Adam C."/>
            <person name="Daum C."/>
            <person name="Floudas D."/>
            <person name="Sun H."/>
            <person name="Yadav J.S."/>
            <person name="Pangilinan J."/>
            <person name="Larsson K.H."/>
            <person name="Matsuura K."/>
            <person name="Barry K."/>
            <person name="Labutti K."/>
            <person name="Kuo R."/>
            <person name="Ohm R.A."/>
            <person name="Bhattacharya S.S."/>
            <person name="Shirouzu T."/>
            <person name="Yoshinaga Y."/>
            <person name="Martin F.M."/>
            <person name="Grigoriev I.V."/>
            <person name="Hibbett D.S."/>
        </authorList>
    </citation>
    <scope>NUCLEOTIDE SEQUENCE [LARGE SCALE GENOMIC DNA]</scope>
    <source>
        <strain evidence="12 13">HHB12733</strain>
    </source>
</reference>
<comment type="subunit">
    <text evidence="9">Heterodimer of an alpha and a beta subunit.</text>
</comment>
<protein>
    <recommendedName>
        <fullName evidence="3 9">Protein farnesyltransferase subunit beta</fullName>
        <shortName evidence="9">FTase-beta</shortName>
        <ecNumber evidence="2 9">2.5.1.58</ecNumber>
    </recommendedName>
</protein>
<dbReference type="GO" id="GO:0004660">
    <property type="term" value="F:protein farnesyltransferase activity"/>
    <property type="evidence" value="ECO:0007669"/>
    <property type="project" value="UniProtKB-UniRule"/>
</dbReference>
<evidence type="ECO:0000256" key="8">
    <source>
        <dbReference type="ARBA" id="ARBA00022833"/>
    </source>
</evidence>
<proteinExistence type="inferred from homology"/>
<dbReference type="InParanoid" id="A0A165I2Q4"/>
<dbReference type="InterPro" id="IPR008930">
    <property type="entry name" value="Terpenoid_cyclase/PrenylTrfase"/>
</dbReference>
<dbReference type="GO" id="GO:0008270">
    <property type="term" value="F:zinc ion binding"/>
    <property type="evidence" value="ECO:0007669"/>
    <property type="project" value="UniProtKB-UniRule"/>
</dbReference>
<feature type="region of interest" description="Disordered" evidence="10">
    <location>
        <begin position="1"/>
        <end position="21"/>
    </location>
</feature>
<evidence type="ECO:0000256" key="9">
    <source>
        <dbReference type="RuleBase" id="RU365056"/>
    </source>
</evidence>
<gene>
    <name evidence="12" type="ORF">CALCODRAFT_430184</name>
</gene>
<feature type="domain" description="Prenyltransferase alpha-alpha toroid" evidence="11">
    <location>
        <begin position="40"/>
        <end position="434"/>
    </location>
</feature>
<dbReference type="FunCoup" id="A0A165I2Q4">
    <property type="interactions" value="203"/>
</dbReference>
<evidence type="ECO:0000256" key="4">
    <source>
        <dbReference type="ARBA" id="ARBA00022602"/>
    </source>
</evidence>
<comment type="cofactor">
    <cofactor evidence="9">
        <name>Zn(2+)</name>
        <dbReference type="ChEBI" id="CHEBI:29105"/>
    </cofactor>
    <text evidence="9">Binds 1 zinc ion per subunit.</text>
</comment>
<accession>A0A165I2Q4</accession>
<dbReference type="PANTHER" id="PTHR11774">
    <property type="entry name" value="GERANYLGERANYL TRANSFERASE TYPE BETA SUBUNIT"/>
    <property type="match status" value="1"/>
</dbReference>
<dbReference type="Pfam" id="PF00432">
    <property type="entry name" value="Prenyltrans"/>
    <property type="match status" value="1"/>
</dbReference>
<keyword evidence="13" id="KW-1185">Reference proteome</keyword>
<keyword evidence="6 9" id="KW-0479">Metal-binding</keyword>
<keyword evidence="8 9" id="KW-0862">Zinc</keyword>
<dbReference type="Proteomes" id="UP000076842">
    <property type="component" value="Unassembled WGS sequence"/>
</dbReference>
<comment type="function">
    <text evidence="9">Catalyzes the transfer of a farnesyl moiety from farnesyl diphosphate to a cysteine at the fourth position from the C-terminus of several proteins. The beta subunit is responsible for peptide-binding.</text>
</comment>
<evidence type="ECO:0000259" key="11">
    <source>
        <dbReference type="Pfam" id="PF00432"/>
    </source>
</evidence>
<dbReference type="Gene3D" id="1.50.10.20">
    <property type="match status" value="1"/>
</dbReference>
<dbReference type="InterPro" id="IPR026872">
    <property type="entry name" value="FTB"/>
</dbReference>
<dbReference type="PANTHER" id="PTHR11774:SF6">
    <property type="entry name" value="PROTEIN FARNESYLTRANSFERASE SUBUNIT BETA"/>
    <property type="match status" value="1"/>
</dbReference>
<keyword evidence="4 9" id="KW-0637">Prenyltransferase</keyword>
<dbReference type="EC" id="2.5.1.58" evidence="2 9"/>
<dbReference type="OrthoDB" id="10261146at2759"/>
<evidence type="ECO:0000256" key="7">
    <source>
        <dbReference type="ARBA" id="ARBA00022737"/>
    </source>
</evidence>
<dbReference type="GO" id="GO:0097354">
    <property type="term" value="P:prenylation"/>
    <property type="evidence" value="ECO:0007669"/>
    <property type="project" value="UniProtKB-UniRule"/>
</dbReference>
<evidence type="ECO:0000256" key="10">
    <source>
        <dbReference type="SAM" id="MobiDB-lite"/>
    </source>
</evidence>
<comment type="similarity">
    <text evidence="1 9">Belongs to the protein prenyltransferase subunit beta family.</text>
</comment>
<evidence type="ECO:0000256" key="1">
    <source>
        <dbReference type="ARBA" id="ARBA00010497"/>
    </source>
</evidence>
<sequence>MDLFVSPLPTPTDNYPTQSSLDQTSTEQLILPLLSRPPTLHRKEHMMWLLRLLFRGFPEPYASQDASQPWLVYWVLQALIQLGGVMDPESAKRGVQTVMRFYSTSGGFSGGPYQNPHLLPTYAAVCALAVVGSPGEAGGWDQIDRVKLYDFFLSLKQPDGSFVVCEDGEVDMRGCYCLLCVATLLDILTPELVEGLAEYIANCQTYEGGFASACYYLPSGTRGRLGEAHGGYTYCALASLFLLRPLVPHVFQLIDVPRLVRWATSMQGLPIEGAGFKGRTNKLVDGCYGWWVGGMEPMLRELVREQLQGTGGEEWEEWDDAIFHKEGIQHYTLSIAQVPQGGLRDKPGKPPDAYHTACNLAGLATSQHRVVRSPEVRNTMKERWAVARNPQLEDREGRREAYLMSCEWAEDEGADTYLGGEENRVNAVHPLYNLTITSVRQMMGHFYGQEPVKSSVGPDDE</sequence>